<dbReference type="SUPFAM" id="SSF55729">
    <property type="entry name" value="Acyl-CoA N-acyltransferases (Nat)"/>
    <property type="match status" value="1"/>
</dbReference>
<feature type="region of interest" description="Disordered" evidence="1">
    <location>
        <begin position="896"/>
        <end position="918"/>
    </location>
</feature>
<reference evidence="3" key="1">
    <citation type="submission" date="2020-04" db="EMBL/GenBank/DDBJ databases">
        <authorList>
            <person name="Chiriac C."/>
            <person name="Salcher M."/>
            <person name="Ghai R."/>
            <person name="Kavagutti S V."/>
        </authorList>
    </citation>
    <scope>NUCLEOTIDE SEQUENCE</scope>
</reference>
<evidence type="ECO:0000256" key="1">
    <source>
        <dbReference type="SAM" id="MobiDB-lite"/>
    </source>
</evidence>
<gene>
    <name evidence="3" type="ORF">UFOVP555_9</name>
</gene>
<dbReference type="GO" id="GO:0016747">
    <property type="term" value="F:acyltransferase activity, transferring groups other than amino-acyl groups"/>
    <property type="evidence" value="ECO:0007669"/>
    <property type="project" value="InterPro"/>
</dbReference>
<proteinExistence type="predicted"/>
<feature type="domain" description="N-acetyltransferase" evidence="2">
    <location>
        <begin position="667"/>
        <end position="748"/>
    </location>
</feature>
<evidence type="ECO:0000259" key="2">
    <source>
        <dbReference type="PROSITE" id="PS51186"/>
    </source>
</evidence>
<dbReference type="InterPro" id="IPR000182">
    <property type="entry name" value="GNAT_dom"/>
</dbReference>
<organism evidence="3">
    <name type="scientific">uncultured Caudovirales phage</name>
    <dbReference type="NCBI Taxonomy" id="2100421"/>
    <lineage>
        <taxon>Viruses</taxon>
        <taxon>Duplodnaviria</taxon>
        <taxon>Heunggongvirae</taxon>
        <taxon>Uroviricota</taxon>
        <taxon>Caudoviricetes</taxon>
        <taxon>Peduoviridae</taxon>
        <taxon>Maltschvirus</taxon>
        <taxon>Maltschvirus maltsch</taxon>
    </lineage>
</organism>
<dbReference type="InterPro" id="IPR016181">
    <property type="entry name" value="Acyl_CoA_acyltransferase"/>
</dbReference>
<dbReference type="Pfam" id="PF18834">
    <property type="entry name" value="LPD22"/>
    <property type="match status" value="1"/>
</dbReference>
<evidence type="ECO:0000313" key="3">
    <source>
        <dbReference type="EMBL" id="CAB4149559.1"/>
    </source>
</evidence>
<dbReference type="PROSITE" id="PS51186">
    <property type="entry name" value="GNAT"/>
    <property type="match status" value="1"/>
</dbReference>
<dbReference type="EMBL" id="LR796526">
    <property type="protein sequence ID" value="CAB4149559.1"/>
    <property type="molecule type" value="Genomic_DNA"/>
</dbReference>
<dbReference type="Pfam" id="PF00583">
    <property type="entry name" value="Acetyltransf_1"/>
    <property type="match status" value="1"/>
</dbReference>
<name>A0A6J5N0R5_9CAUD</name>
<dbReference type="Gene3D" id="3.40.630.30">
    <property type="match status" value="1"/>
</dbReference>
<protein>
    <submittedName>
        <fullName evidence="3">Crystallin beta/gamma motif-containing protein</fullName>
    </submittedName>
</protein>
<feature type="region of interest" description="Disordered" evidence="1">
    <location>
        <begin position="45"/>
        <end position="66"/>
    </location>
</feature>
<dbReference type="InterPro" id="IPR040738">
    <property type="entry name" value="LPD22"/>
</dbReference>
<accession>A0A6J5N0R5</accession>
<sequence>MADEKNIPLYVDPQILARDLDNSLSLASRSTTTPDDEAQLREASRRLGIPLDSARTNPAATKQALERDSFDASDFATRFPSSAAFLANPENAAVSRDDVAPLSEVEKALRRQVDANMLGGDMTPTERLMPGFTADKNAEREVLRTEGFAAASALKRQNQLKREASQVTGTIGEIQQPEATPGNVLSGLGTSAVTGFKSARLGLLQQFGDLFNDDEGRNAQSNRARSQLDFERDLATPQFDTDVARWTYGGFSSLAQTAPALALSIGTGSPAIGLGLMGAQTYGEAYGRYRGRGAKRGEATLGASGEASVEVLTEILPMKFAVDRMGKAGLTKFFTGFLARDMAGEQIATLAQDALDTAIANPTKTWNDYLAERPEAAIQTAFASIVQSGTLAAIGHGAGRLAGTLDRNQADVTAATEGADQLDRLMAAAAASMTRQRDPQSFAQLVQEAADDSGATPSELFIDAKVLAGLLEGAGMTPEQLAQSLPSVREQLEEALATDGAIAIPIGEATAAFAGSGLEQQFVQNARISESAWSAAEAKEGSDLLAQLEQDAAKVLAEQTEAQAWQDSSNAVFDTLMAELGGAKRFAPDVNRAYATLVRNFYAVQADKLGITPEAMYAQFPLTVSSRAPGRADSNTLSQAIPVEDLKAQLATEFPGLKLDLMGKGATVTLSRIVVPEDGRQQGVGTQVMERLIQWADQTGKAIALTPSADFGGNKKRLTEFYKRFGFVENKGKNKDYEISESMYRPAPVLNQEGTVQEGARVREDGTDATVTGGGLTLLHGAPRADMVWNQVEIVRATGQKQGKKGRVYGGFYATSQQDIDQAQGYAEMAEGTPTIYDVRVKEGTKVLNKEGDVTRLSENYIAQLVEQGYGLVVGKDPRGRTEYVVINKDAVESFAPRGAKQDQPEGRVGQQRSGARATFNPGTLNITLLEKADLSSFLHETGHFFFEMQAELAARPDAPASIVADMETLLDHVGYVGTPAEWLAQPLEARREAHETIAETFEEYLFTGKAPNAEMQAIFRRFRSWLVSVYRSLQQMLAINERASLNPDVAAVFDRMIATEDAIAAAQAQRAFEPMFNTAEEAGMGEATWANYRSNIDQQQADALDEVQARTLRDLKWLDNAKGRKLKELQKAAAAQRKAVRDEVTAEVNAMPIYRAMEFLKYGKIESDGQEIQIEITKAAKLNITDLQTMYPEGELATGADWRKLGYGKYGMLSDAGLHPDNVAEIFGFRSGRLLVKDLLNAEPKTSVIEGMTDQRMLERHGDIASPEAMMEAANEALANDARARMVATELKAVSKATGSVSTLVRAARQAAEQMIAAKPVRNLRPDLAAASAARARKAAEAAMAKGDTAAAAAAKRTEILQIQLERAQRVAQKEHDKALAGFKKIFKGTNEKLAKSRDLSMVNAARAVLARYGLAPNTGAANAQAYMGLLANYDGAMAADIRSILQGLPPSTDFRDLTVEQFRGMRDVVNGLYYLSRRTRQMEIDGQKVEIDAVADELVATVTELAGGEIPALPGYASTPTGLDKWKASLASAKAALTRVEFWADRMGAPFKKYIWQPVSEATADMRMKRNDLIRKYRDLLKTVERGITYNKIDAPELGATGFTFNAGKTELLHAVLHSGNQSNLTKLLLGRGWGSLDANGRLDTAKWDQFITRMIDEGVLTKADFDFAQGVWDLLETVKVDAQAAHKEMYGYYFNEVTADPINTPFGQYRGGYVPALADSLSSPDMAQKREQEDLLHAGNSFMFPSTGKGFTQSRVMYNKPLELDLRTIGRHLDKVARFAYLEPAIRDVMQLIGNKRVARALNGANPGAISDMLMPWLQRSATQSASMPGKNPKVNKFFNGLRSRAGMVFMFGNVVNTLQQVTGFSLAALKVPAPKLLRATYRSITDRKAMVEFARSQSPWLVERMDNQSFMMQSQIEEILTNANAYEKTVEFAKMHAYFLQQAAQNVMDPIVWTGAYDHALSKGVSEKDAARYANEAVRTTQGSFAPEDIAGFEMQSPFVRLFTQFYGYFNMWGNLIGSEANKAVREMGFAKASPRLMFIWFAGMAIPAFVAELIARGLPDDEDDEDGDGLLDEWLAMFFGSQAKSAAAMVPGVGHLAVLGANMLDDKVYNDRLSISPALSALESGVKGAVSAADGTLFDEEVTKSEVRNILTMIGLAFGLPVAPVARAGGYAADVANEKVEPEGVTDVAIGIVTGR</sequence>